<dbReference type="AlphaFoldDB" id="A0A455SHU2"/>
<dbReference type="Gene3D" id="3.30.460.40">
    <property type="match status" value="1"/>
</dbReference>
<dbReference type="InterPro" id="IPR019646">
    <property type="entry name" value="Aminoglyc_AdlTrfase"/>
</dbReference>
<name>A0A455SHU2_9CHLR</name>
<dbReference type="InterPro" id="IPR043519">
    <property type="entry name" value="NT_sf"/>
</dbReference>
<reference evidence="1" key="1">
    <citation type="submission" date="2018-12" db="EMBL/GenBank/DDBJ databases">
        <title>Novel natural products biosynthetic potential of the class Ktedonobacteria.</title>
        <authorList>
            <person name="Zheng Y."/>
            <person name="Saitou A."/>
            <person name="Wang C.M."/>
            <person name="Toyoda A."/>
            <person name="Minakuchi Y."/>
            <person name="Sekiguchi Y."/>
            <person name="Ueda K."/>
            <person name="Takano H."/>
            <person name="Sakai Y."/>
            <person name="Yokota A."/>
            <person name="Yabe S."/>
        </authorList>
    </citation>
    <scope>NUCLEOTIDE SEQUENCE</scope>
    <source>
        <strain evidence="1">COM3</strain>
    </source>
</reference>
<dbReference type="Pfam" id="PF10706">
    <property type="entry name" value="Aminoglyc_resit"/>
    <property type="match status" value="1"/>
</dbReference>
<dbReference type="SUPFAM" id="SSF81301">
    <property type="entry name" value="Nucleotidyltransferase"/>
    <property type="match status" value="1"/>
</dbReference>
<evidence type="ECO:0000313" key="1">
    <source>
        <dbReference type="EMBL" id="BBH86938.1"/>
    </source>
</evidence>
<organism evidence="1">
    <name type="scientific">Thermosporothrix sp. COM3</name>
    <dbReference type="NCBI Taxonomy" id="2490863"/>
    <lineage>
        <taxon>Bacteria</taxon>
        <taxon>Bacillati</taxon>
        <taxon>Chloroflexota</taxon>
        <taxon>Ktedonobacteria</taxon>
        <taxon>Ktedonobacterales</taxon>
        <taxon>Thermosporotrichaceae</taxon>
        <taxon>Thermosporothrix</taxon>
    </lineage>
</organism>
<protein>
    <submittedName>
        <fullName evidence="1">Uncharacterized protein</fullName>
    </submittedName>
</protein>
<gene>
    <name evidence="1" type="ORF">KTC_16890</name>
</gene>
<proteinExistence type="predicted"/>
<dbReference type="EMBL" id="AP019376">
    <property type="protein sequence ID" value="BBH86938.1"/>
    <property type="molecule type" value="Genomic_DNA"/>
</dbReference>
<accession>A0A455SHU2</accession>
<sequence>MISDAYLAVLRWLVSELDGVNWVLTGSLSFALRGLPLEPHDIDIQTDQAGAYTIERRFAAQVQRPVTFVESDRMRSYLGALLLEGLTVEIMGDIQKRPENGDWEPPVELYRYKRYIDIAGMRVPVLSLAYEAEAYRRMGRLERAEMLHRAALQEA</sequence>